<evidence type="ECO:0000313" key="4">
    <source>
        <dbReference type="Proteomes" id="UP000242699"/>
    </source>
</evidence>
<evidence type="ECO:0000259" key="2">
    <source>
        <dbReference type="SMART" id="SM00226"/>
    </source>
</evidence>
<dbReference type="PANTHER" id="PTHR43428:SF1">
    <property type="entry name" value="ARSENATE REDUCTASE"/>
    <property type="match status" value="1"/>
</dbReference>
<dbReference type="Proteomes" id="UP000242699">
    <property type="component" value="Unassembled WGS sequence"/>
</dbReference>
<dbReference type="CDD" id="cd16345">
    <property type="entry name" value="LMWP_ArsC"/>
    <property type="match status" value="1"/>
</dbReference>
<gene>
    <name evidence="3" type="ORF">C7B43_17760</name>
</gene>
<dbReference type="Gene3D" id="3.40.50.2300">
    <property type="match status" value="1"/>
</dbReference>
<dbReference type="SMART" id="SM00226">
    <property type="entry name" value="LMWPc"/>
    <property type="match status" value="1"/>
</dbReference>
<dbReference type="InterPro" id="IPR023485">
    <property type="entry name" value="Ptyr_pPase"/>
</dbReference>
<dbReference type="GO" id="GO:0046685">
    <property type="term" value="P:response to arsenic-containing substance"/>
    <property type="evidence" value="ECO:0007669"/>
    <property type="project" value="UniProtKB-KW"/>
</dbReference>
<evidence type="ECO:0000313" key="3">
    <source>
        <dbReference type="EMBL" id="PSR25029.1"/>
    </source>
</evidence>
<dbReference type="Pfam" id="PF01451">
    <property type="entry name" value="LMWPc"/>
    <property type="match status" value="1"/>
</dbReference>
<proteinExistence type="predicted"/>
<protein>
    <submittedName>
        <fullName evidence="3">Arsenate reductase</fullName>
    </submittedName>
</protein>
<dbReference type="AlphaFoldDB" id="A0A2T2WS15"/>
<evidence type="ECO:0000256" key="1">
    <source>
        <dbReference type="ARBA" id="ARBA00022849"/>
    </source>
</evidence>
<dbReference type="SUPFAM" id="SSF52788">
    <property type="entry name" value="Phosphotyrosine protein phosphatases I"/>
    <property type="match status" value="1"/>
</dbReference>
<dbReference type="EMBL" id="PXYT01000062">
    <property type="protein sequence ID" value="PSR25029.1"/>
    <property type="molecule type" value="Genomic_DNA"/>
</dbReference>
<accession>A0A2T2WS15</accession>
<name>A0A2T2WS15_9FIRM</name>
<dbReference type="InterPro" id="IPR036196">
    <property type="entry name" value="Ptyr_pPase_sf"/>
</dbReference>
<organism evidence="3 4">
    <name type="scientific">Sulfobacillus benefaciens</name>
    <dbReference type="NCBI Taxonomy" id="453960"/>
    <lineage>
        <taxon>Bacteria</taxon>
        <taxon>Bacillati</taxon>
        <taxon>Bacillota</taxon>
        <taxon>Clostridia</taxon>
        <taxon>Eubacteriales</taxon>
        <taxon>Clostridiales Family XVII. Incertae Sedis</taxon>
        <taxon>Sulfobacillus</taxon>
    </lineage>
</organism>
<reference evidence="3 4" key="1">
    <citation type="journal article" date="2014" name="BMC Genomics">
        <title>Comparison of environmental and isolate Sulfobacillus genomes reveals diverse carbon, sulfur, nitrogen, and hydrogen metabolisms.</title>
        <authorList>
            <person name="Justice N.B."/>
            <person name="Norman A."/>
            <person name="Brown C.T."/>
            <person name="Singh A."/>
            <person name="Thomas B.C."/>
            <person name="Banfield J.F."/>
        </authorList>
    </citation>
    <scope>NUCLEOTIDE SEQUENCE [LARGE SCALE GENOMIC DNA]</scope>
    <source>
        <strain evidence="3">AMDSBA1</strain>
    </source>
</reference>
<keyword evidence="1" id="KW-0059">Arsenical resistance</keyword>
<sequence>MAEGFARQMVDEGVLVESAGVEAHGLNPRAVQVMLELGIDISHHESKVIDVERLRRADFAITLCGDARDRCPITPPEVTRLHWGFEDPARAQGSEEEIIAAFRRVRDGIRFQVQQFLREQNVLRQPLA</sequence>
<feature type="domain" description="Phosphotyrosine protein phosphatase I" evidence="2">
    <location>
        <begin position="1"/>
        <end position="119"/>
    </location>
</feature>
<dbReference type="PANTHER" id="PTHR43428">
    <property type="entry name" value="ARSENATE REDUCTASE"/>
    <property type="match status" value="1"/>
</dbReference>
<comment type="caution">
    <text evidence="3">The sequence shown here is derived from an EMBL/GenBank/DDBJ whole genome shotgun (WGS) entry which is preliminary data.</text>
</comment>